<comment type="function">
    <text evidence="1">Catalyzes the formation of 4-(hydroxymethyl)-2-furancarboxaldehyde phosphate (4-HFC-P) from two molecules of glyceraldehyde-3-P (GA-3-P).</text>
</comment>
<evidence type="ECO:0000256" key="3">
    <source>
        <dbReference type="ARBA" id="ARBA00023239"/>
    </source>
</evidence>
<name>A0A5K7XJB1_9BACT</name>
<comment type="catalytic activity">
    <reaction evidence="6">
        <text>2 D-glyceraldehyde 3-phosphate = 4-(hydroxymethyl)-2-furancarboxaldehyde phosphate + phosphate + 2 H2O</text>
        <dbReference type="Rhea" id="RHEA:43536"/>
        <dbReference type="ChEBI" id="CHEBI:15377"/>
        <dbReference type="ChEBI" id="CHEBI:43474"/>
        <dbReference type="ChEBI" id="CHEBI:59776"/>
        <dbReference type="ChEBI" id="CHEBI:83407"/>
        <dbReference type="EC" id="4.2.3.153"/>
    </reaction>
</comment>
<evidence type="ECO:0000256" key="7">
    <source>
        <dbReference type="PIRSR" id="PIRSR015957-1"/>
    </source>
</evidence>
<dbReference type="InterPro" id="IPR007565">
    <property type="entry name" value="4HFCP_synth"/>
</dbReference>
<dbReference type="Proteomes" id="UP000326837">
    <property type="component" value="Chromosome"/>
</dbReference>
<evidence type="ECO:0000256" key="4">
    <source>
        <dbReference type="ARBA" id="ARBA00023270"/>
    </source>
</evidence>
<feature type="compositionally biased region" description="Polar residues" evidence="8">
    <location>
        <begin position="247"/>
        <end position="257"/>
    </location>
</feature>
<keyword evidence="10" id="KW-1185">Reference proteome</keyword>
<dbReference type="AlphaFoldDB" id="A0A5K7XJB1"/>
<dbReference type="KEGG" id="lpav:PLANPX_4743"/>
<feature type="region of interest" description="Disordered" evidence="8">
    <location>
        <begin position="233"/>
        <end position="257"/>
    </location>
</feature>
<gene>
    <name evidence="9" type="ORF">PLANPX_4743</name>
</gene>
<dbReference type="RefSeq" id="WP_152100576.1">
    <property type="nucleotide sequence ID" value="NZ_AP021861.1"/>
</dbReference>
<dbReference type="GO" id="GO:0016829">
    <property type="term" value="F:lyase activity"/>
    <property type="evidence" value="ECO:0007669"/>
    <property type="project" value="UniProtKB-KW"/>
</dbReference>
<protein>
    <recommendedName>
        <fullName evidence="2">(5-formylfuran-3-yl)methyl phosphate synthase</fullName>
        <ecNumber evidence="2">4.2.3.153</ecNumber>
    </recommendedName>
    <alternativeName>
        <fullName evidence="5">4-(hydroxymethyl)-2-furancarboxaldehyde-phosphate synthase</fullName>
    </alternativeName>
</protein>
<accession>A0A5K7XJB1</accession>
<feature type="active site" description="Proton acceptor" evidence="7">
    <location>
        <position position="84"/>
    </location>
</feature>
<proteinExistence type="predicted"/>
<keyword evidence="3" id="KW-0456">Lyase</keyword>
<organism evidence="9 10">
    <name type="scientific">Lacipirellula parvula</name>
    <dbReference type="NCBI Taxonomy" id="2650471"/>
    <lineage>
        <taxon>Bacteria</taxon>
        <taxon>Pseudomonadati</taxon>
        <taxon>Planctomycetota</taxon>
        <taxon>Planctomycetia</taxon>
        <taxon>Pirellulales</taxon>
        <taxon>Lacipirellulaceae</taxon>
        <taxon>Lacipirellula</taxon>
    </lineage>
</organism>
<evidence type="ECO:0000313" key="9">
    <source>
        <dbReference type="EMBL" id="BBO35131.1"/>
    </source>
</evidence>
<evidence type="ECO:0000256" key="5">
    <source>
        <dbReference type="ARBA" id="ARBA00032523"/>
    </source>
</evidence>
<evidence type="ECO:0000313" key="10">
    <source>
        <dbReference type="Proteomes" id="UP000326837"/>
    </source>
</evidence>
<evidence type="ECO:0000256" key="8">
    <source>
        <dbReference type="SAM" id="MobiDB-lite"/>
    </source>
</evidence>
<evidence type="ECO:0000256" key="1">
    <source>
        <dbReference type="ARBA" id="ARBA00003810"/>
    </source>
</evidence>
<dbReference type="PIRSF" id="PIRSF015957">
    <property type="entry name" value="UCP015957"/>
    <property type="match status" value="1"/>
</dbReference>
<dbReference type="EC" id="4.2.3.153" evidence="2"/>
<dbReference type="EMBL" id="AP021861">
    <property type="protein sequence ID" value="BBO35131.1"/>
    <property type="molecule type" value="Genomic_DNA"/>
</dbReference>
<evidence type="ECO:0000256" key="2">
    <source>
        <dbReference type="ARBA" id="ARBA00012553"/>
    </source>
</evidence>
<keyword evidence="4" id="KW-0704">Schiff base</keyword>
<feature type="active site" description="Schiff-base intermediate with substrate" evidence="7">
    <location>
        <position position="28"/>
    </location>
</feature>
<sequence>MTQLLVSVRDAAEAQAALDGGADWIDLKEPANGPLGAVTATVARGVAEVVAGRASLSAAAGELLDWPHSPARDLLAVDGVTQLKLGLSACNDGDWRQAWLVAQREIVDAGKKLVAVAYADADRAHSPIPFDVLEAAATARARWLLVDTFDKSSGTLLELLDAAAIQSLFARAQQLGMTTAAAGRLTPATIEALPLEVIDVVAVRSAACGGNRNAVVRAPCVAALQRLLANSPASRGARPRGLPATLDLQNPAASGRG</sequence>
<dbReference type="Pfam" id="PF04476">
    <property type="entry name" value="4HFCP_synth"/>
    <property type="match status" value="1"/>
</dbReference>
<reference evidence="10" key="1">
    <citation type="submission" date="2019-10" db="EMBL/GenBank/DDBJ databases">
        <title>Lacipirellula parvula gen. nov., sp. nov., representing a lineage of planctomycetes widespread in freshwater anoxic habitats, and description of the family Lacipirellulaceae.</title>
        <authorList>
            <person name="Dedysh S.N."/>
            <person name="Kulichevskaya I.S."/>
            <person name="Beletsky A.V."/>
            <person name="Rakitin A.L."/>
            <person name="Mardanov A.V."/>
            <person name="Ivanova A.A."/>
            <person name="Saltykova V.X."/>
            <person name="Rijpstra W.I.C."/>
            <person name="Sinninghe Damste J.S."/>
            <person name="Ravin N.V."/>
        </authorList>
    </citation>
    <scope>NUCLEOTIDE SEQUENCE [LARGE SCALE GENOMIC DNA]</scope>
    <source>
        <strain evidence="10">PX69</strain>
    </source>
</reference>
<evidence type="ECO:0000256" key="6">
    <source>
        <dbReference type="ARBA" id="ARBA00047628"/>
    </source>
</evidence>